<evidence type="ECO:0000313" key="2">
    <source>
        <dbReference type="Proteomes" id="UP000263753"/>
    </source>
</evidence>
<dbReference type="EMBL" id="CP032134">
    <property type="protein sequence ID" value="AXY58091.1"/>
    <property type="molecule type" value="Genomic_DNA"/>
</dbReference>
<reference evidence="2" key="1">
    <citation type="submission" date="2018-09" db="EMBL/GenBank/DDBJ databases">
        <title>The complete genome of Acinetobacter sp. strain WCHAc010005.</title>
        <authorList>
            <person name="Hu Y."/>
            <person name="Long H."/>
            <person name="Feng Y."/>
            <person name="Zong Z."/>
        </authorList>
    </citation>
    <scope>NUCLEOTIDE SEQUENCE [LARGE SCALE GENOMIC DNA]</scope>
    <source>
        <strain evidence="2">WCHAc010005</strain>
    </source>
</reference>
<dbReference type="Proteomes" id="UP000263753">
    <property type="component" value="Chromosome"/>
</dbReference>
<name>A0A3B7M0E9_9GAMM</name>
<sequence>MLREVVAQSDLSAQFTDPYQQKLFDTHIQLAESGLDFMAILFMESSVEIKKDSRGNVVIQLDRGTVRLDEIHTTLSPQGVYRGQLVQSRTVEY</sequence>
<proteinExistence type="predicted"/>
<accession>A0A3B7M0E9</accession>
<gene>
    <name evidence="1" type="ORF">CDG60_16925</name>
</gene>
<dbReference type="AlphaFoldDB" id="A0A3B7M0E9"/>
<protein>
    <submittedName>
        <fullName evidence="1">Uncharacterized protein</fullName>
    </submittedName>
</protein>
<organism evidence="1 2">
    <name type="scientific">Acinetobacter chinensis</name>
    <dbReference type="NCBI Taxonomy" id="2004650"/>
    <lineage>
        <taxon>Bacteria</taxon>
        <taxon>Pseudomonadati</taxon>
        <taxon>Pseudomonadota</taxon>
        <taxon>Gammaproteobacteria</taxon>
        <taxon>Moraxellales</taxon>
        <taxon>Moraxellaceae</taxon>
        <taxon>Acinetobacter</taxon>
    </lineage>
</organism>
<dbReference type="KEGG" id="achi:CDG60_16925"/>
<evidence type="ECO:0000313" key="1">
    <source>
        <dbReference type="EMBL" id="AXY58091.1"/>
    </source>
</evidence>